<dbReference type="VEuPathDB" id="CryptoDB:Cvel_15605"/>
<accession>A0A0K6S6G5</accession>
<protein>
    <submittedName>
        <fullName evidence="2">Uncharacterized protein</fullName>
    </submittedName>
</protein>
<reference evidence="2" key="1">
    <citation type="submission" date="2014-11" db="EMBL/GenBank/DDBJ databases">
        <title>Molecular phylogeny of cliff fern family Woodsiaceae with morphological implications.</title>
        <authorList>
            <person name="Shao Y.-Z."/>
            <person name="Wei R."/>
            <person name="Zhang X.-C."/>
        </authorList>
    </citation>
    <scope>NUCLEOTIDE SEQUENCE</scope>
</reference>
<name>A0A0K6S6G5_9ALVE</name>
<feature type="region of interest" description="Disordered" evidence="1">
    <location>
        <begin position="175"/>
        <end position="243"/>
    </location>
</feature>
<evidence type="ECO:0000313" key="2">
    <source>
        <dbReference type="EMBL" id="CUC09074.1"/>
    </source>
</evidence>
<gene>
    <name evidence="2" type="ORF">Cvel_15605.t2</name>
</gene>
<feature type="compositionally biased region" description="Basic and acidic residues" evidence="1">
    <location>
        <begin position="63"/>
        <end position="76"/>
    </location>
</feature>
<feature type="region of interest" description="Disordered" evidence="1">
    <location>
        <begin position="288"/>
        <end position="312"/>
    </location>
</feature>
<organism evidence="2">
    <name type="scientific">Chromera velia CCMP2878</name>
    <dbReference type="NCBI Taxonomy" id="1169474"/>
    <lineage>
        <taxon>Eukaryota</taxon>
        <taxon>Sar</taxon>
        <taxon>Alveolata</taxon>
        <taxon>Colpodellida</taxon>
        <taxon>Chromeraceae</taxon>
        <taxon>Chromera</taxon>
    </lineage>
</organism>
<feature type="compositionally biased region" description="Polar residues" evidence="1">
    <location>
        <begin position="82"/>
        <end position="91"/>
    </location>
</feature>
<dbReference type="EMBL" id="CDMZ01000178">
    <property type="protein sequence ID" value="CUC09074.1"/>
    <property type="molecule type" value="Genomic_DNA"/>
</dbReference>
<proteinExistence type="predicted"/>
<sequence length="470" mass="48861">MEALMQHRSLVDVVGRLLGVHTQHTLLGFLIRSAFPISRRSLYIYLSLESVIRSLMEGRIQRDSERQSEINSEVHPDGGSGLSVSSTQSPVNPGVLERGTVEGDGWGQVCTRRRDGNLVQSVHRPESEGVCPHPPAEFDCDTETGLAEGMRGSFPTSNCLLPAVSFLDPHQTNSWGDSVGVRGDSDSVPDAASQPSHLKRQWSGSRVCEGGAGPEGAGVVREEKQRRLNVAPSDSPPEAPFHFDQPLEEREDAGGGAESSRLTALLPSLSALSAEEIQAVLHRAEMRLNGEEEKSSPGVALGGKGAEGGRDSVEGVRSARIAEERVFVSMGGCEVRVKSVGGGVSVGTAANAPSARSAGEGVSVSTAVNAPSARTVAAGASASMERGELCAKNVVGGVFANMVGSVAIAKRVWGGACVKTAGSAPRARSVEGGAYVNMAGSIAGVKRVGGGVFVNMAGSVTGARIAQRRH</sequence>
<feature type="region of interest" description="Disordered" evidence="1">
    <location>
        <begin position="63"/>
        <end position="102"/>
    </location>
</feature>
<evidence type="ECO:0000256" key="1">
    <source>
        <dbReference type="SAM" id="MobiDB-lite"/>
    </source>
</evidence>
<dbReference type="PhylomeDB" id="A0A0K6S6G5"/>
<dbReference type="AlphaFoldDB" id="A0A0K6S6G5"/>